<organism evidence="1 2">
    <name type="scientific">Plakobranchus ocellatus</name>
    <dbReference type="NCBI Taxonomy" id="259542"/>
    <lineage>
        <taxon>Eukaryota</taxon>
        <taxon>Metazoa</taxon>
        <taxon>Spiralia</taxon>
        <taxon>Lophotrochozoa</taxon>
        <taxon>Mollusca</taxon>
        <taxon>Gastropoda</taxon>
        <taxon>Heterobranchia</taxon>
        <taxon>Euthyneura</taxon>
        <taxon>Panpulmonata</taxon>
        <taxon>Sacoglossa</taxon>
        <taxon>Placobranchoidea</taxon>
        <taxon>Plakobranchidae</taxon>
        <taxon>Plakobranchus</taxon>
    </lineage>
</organism>
<name>A0AAV4DMP5_9GAST</name>
<dbReference type="AlphaFoldDB" id="A0AAV4DMP5"/>
<sequence>MSTAVNELARSSGQLCSRRETRVWRLTSDKSPASTRPYRGNGWLPEIMSLCGSFSSDELFRTTRPAAIVSFNAATNGGQGEGFNISVWTEVKGQCLAVGTLI</sequence>
<accession>A0AAV4DMP5</accession>
<keyword evidence="2" id="KW-1185">Reference proteome</keyword>
<protein>
    <submittedName>
        <fullName evidence="1">Uncharacterized protein</fullName>
    </submittedName>
</protein>
<reference evidence="1 2" key="1">
    <citation type="journal article" date="2021" name="Elife">
        <title>Chloroplast acquisition without the gene transfer in kleptoplastic sea slugs, Plakobranchus ocellatus.</title>
        <authorList>
            <person name="Maeda T."/>
            <person name="Takahashi S."/>
            <person name="Yoshida T."/>
            <person name="Shimamura S."/>
            <person name="Takaki Y."/>
            <person name="Nagai Y."/>
            <person name="Toyoda A."/>
            <person name="Suzuki Y."/>
            <person name="Arimoto A."/>
            <person name="Ishii H."/>
            <person name="Satoh N."/>
            <person name="Nishiyama T."/>
            <person name="Hasebe M."/>
            <person name="Maruyama T."/>
            <person name="Minagawa J."/>
            <person name="Obokata J."/>
            <person name="Shigenobu S."/>
        </authorList>
    </citation>
    <scope>NUCLEOTIDE SEQUENCE [LARGE SCALE GENOMIC DNA]</scope>
</reference>
<dbReference type="EMBL" id="BLXT01008059">
    <property type="protein sequence ID" value="GFO45382.1"/>
    <property type="molecule type" value="Genomic_DNA"/>
</dbReference>
<gene>
    <name evidence="1" type="ORF">PoB_007188700</name>
</gene>
<dbReference type="Proteomes" id="UP000735302">
    <property type="component" value="Unassembled WGS sequence"/>
</dbReference>
<proteinExistence type="predicted"/>
<evidence type="ECO:0000313" key="2">
    <source>
        <dbReference type="Proteomes" id="UP000735302"/>
    </source>
</evidence>
<evidence type="ECO:0000313" key="1">
    <source>
        <dbReference type="EMBL" id="GFO45382.1"/>
    </source>
</evidence>
<comment type="caution">
    <text evidence="1">The sequence shown here is derived from an EMBL/GenBank/DDBJ whole genome shotgun (WGS) entry which is preliminary data.</text>
</comment>